<organism evidence="1">
    <name type="scientific">marine sediment metagenome</name>
    <dbReference type="NCBI Taxonomy" id="412755"/>
    <lineage>
        <taxon>unclassified sequences</taxon>
        <taxon>metagenomes</taxon>
        <taxon>ecological metagenomes</taxon>
    </lineage>
</organism>
<name>X1A581_9ZZZZ</name>
<protein>
    <submittedName>
        <fullName evidence="1">Uncharacterized protein</fullName>
    </submittedName>
</protein>
<comment type="caution">
    <text evidence="1">The sequence shown here is derived from an EMBL/GenBank/DDBJ whole genome shotgun (WGS) entry which is preliminary data.</text>
</comment>
<proteinExistence type="predicted"/>
<dbReference type="AlphaFoldDB" id="X1A581"/>
<gene>
    <name evidence="1" type="ORF">S01H4_18188</name>
</gene>
<dbReference type="EMBL" id="BART01008053">
    <property type="protein sequence ID" value="GAG67943.1"/>
    <property type="molecule type" value="Genomic_DNA"/>
</dbReference>
<evidence type="ECO:0000313" key="1">
    <source>
        <dbReference type="EMBL" id="GAG67943.1"/>
    </source>
</evidence>
<reference evidence="1" key="1">
    <citation type="journal article" date="2014" name="Front. Microbiol.">
        <title>High frequency of phylogenetically diverse reductive dehalogenase-homologous genes in deep subseafloor sedimentary metagenomes.</title>
        <authorList>
            <person name="Kawai M."/>
            <person name="Futagami T."/>
            <person name="Toyoda A."/>
            <person name="Takaki Y."/>
            <person name="Nishi S."/>
            <person name="Hori S."/>
            <person name="Arai W."/>
            <person name="Tsubouchi T."/>
            <person name="Morono Y."/>
            <person name="Uchiyama I."/>
            <person name="Ito T."/>
            <person name="Fujiyama A."/>
            <person name="Inagaki F."/>
            <person name="Takami H."/>
        </authorList>
    </citation>
    <scope>NUCLEOTIDE SEQUENCE</scope>
    <source>
        <strain evidence="1">Expedition CK06-06</strain>
    </source>
</reference>
<accession>X1A581</accession>
<sequence>MKLLKQENLKELTEKVLDLVAKTAVEIGHRSDAQTLASLSKIFAEDLIKEKRFGNMTFNQVVDGFYYGVRFGKDEPFLNIRTFYKWTYKMKEMCDNAYYEVHTLGKPKGKTLWYQEPLKLLK</sequence>